<evidence type="ECO:0000313" key="4">
    <source>
        <dbReference type="EMBL" id="AOO19143.1"/>
    </source>
</evidence>
<proteinExistence type="predicted"/>
<evidence type="ECO:0000313" key="3">
    <source>
        <dbReference type="EMBL" id="AOO18715.1"/>
    </source>
</evidence>
<name>A0A1D7SQN4_9CAUD</name>
<dbReference type="Proteomes" id="UP000225120">
    <property type="component" value="Segment"/>
</dbReference>
<dbReference type="Proteomes" id="UP000225157">
    <property type="component" value="Segment"/>
</dbReference>
<dbReference type="Proteomes" id="UP000224445">
    <property type="component" value="Segment"/>
</dbReference>
<dbReference type="EMBL" id="KX349308">
    <property type="protein sequence ID" value="AOO15283.1"/>
    <property type="molecule type" value="Genomic_DNA"/>
</dbReference>
<reference evidence="5 6" key="1">
    <citation type="journal article" date="2016" name="Environ. Microbiol.">
        <title>Genomic diversification of marine cyanophages into stable ecotypes.</title>
        <authorList>
            <person name="Marston M.F."/>
            <person name="Martiny J.B."/>
        </authorList>
    </citation>
    <scope>NUCLEOTIDE SEQUENCE [LARGE SCALE GENOMIC DNA]</scope>
    <source>
        <strain evidence="1">Np_15_0310</strain>
        <strain evidence="2">RW_04_0310</strain>
        <strain evidence="3">W1_12_0610</strain>
        <strain evidence="4">WH_05_0310</strain>
    </source>
</reference>
<gene>
    <name evidence="1" type="ORF">Np150310_005</name>
    <name evidence="2" type="ORF">RW040310_005</name>
    <name evidence="3" type="ORF">W1120610_005</name>
    <name evidence="4" type="ORF">WH050310_005</name>
</gene>
<evidence type="ECO:0000313" key="2">
    <source>
        <dbReference type="EMBL" id="AOO15923.1"/>
    </source>
</evidence>
<dbReference type="EMBL" id="KX349324">
    <property type="protein sequence ID" value="AOO18715.1"/>
    <property type="molecule type" value="Genomic_DNA"/>
</dbReference>
<evidence type="ECO:0000313" key="5">
    <source>
        <dbReference type="Proteomes" id="UP000224341"/>
    </source>
</evidence>
<protein>
    <submittedName>
        <fullName evidence="2">Uncharacterized protein</fullName>
    </submittedName>
</protein>
<dbReference type="EMBL" id="KX349311">
    <property type="protein sequence ID" value="AOO15923.1"/>
    <property type="molecule type" value="Genomic_DNA"/>
</dbReference>
<accession>A0A1D7SQN4</accession>
<evidence type="ECO:0000313" key="6">
    <source>
        <dbReference type="Proteomes" id="UP000224445"/>
    </source>
</evidence>
<sequence length="66" mass="7733">MEDMEDINPEDYINIDMSKDGLVLVYKSVCFYLEKWPGGDSFEQQALMSLKDSLLRIVLEQQFKKP</sequence>
<dbReference type="Proteomes" id="UP000224341">
    <property type="component" value="Segment"/>
</dbReference>
<organism evidence="2 6">
    <name type="scientific">Cyanophage S-RIM12</name>
    <dbReference type="NCBI Taxonomy" id="1278402"/>
    <lineage>
        <taxon>Viruses</taxon>
        <taxon>Duplodnaviria</taxon>
        <taxon>Heunggongvirae</taxon>
        <taxon>Uroviricota</taxon>
        <taxon>Caudoviricetes</taxon>
        <taxon>Pantevenvirales</taxon>
        <taxon>Kyanoviridae</taxon>
        <taxon>Brizovirus</taxon>
        <taxon>Brizovirus syn33</taxon>
    </lineage>
</organism>
<evidence type="ECO:0000313" key="1">
    <source>
        <dbReference type="EMBL" id="AOO15283.1"/>
    </source>
</evidence>
<dbReference type="EMBL" id="KX349326">
    <property type="protein sequence ID" value="AOO19143.1"/>
    <property type="molecule type" value="Genomic_DNA"/>
</dbReference>